<name>A0A372L7R3_9BACI</name>
<protein>
    <submittedName>
        <fullName evidence="1">Uncharacterized protein</fullName>
    </submittedName>
</protein>
<keyword evidence="2" id="KW-1185">Reference proteome</keyword>
<evidence type="ECO:0000313" key="2">
    <source>
        <dbReference type="Proteomes" id="UP000262939"/>
    </source>
</evidence>
<evidence type="ECO:0000313" key="1">
    <source>
        <dbReference type="EMBL" id="RFU61303.1"/>
    </source>
</evidence>
<dbReference type="EMBL" id="QVTD01000016">
    <property type="protein sequence ID" value="RFU61303.1"/>
    <property type="molecule type" value="Genomic_DNA"/>
</dbReference>
<sequence length="69" mass="8141">MLRLLLAGYSPAECVKIIGVKWSCYQAIQRKLGRELKKFLYILKRKPFIKERFLLFYGGDVKVALVEQY</sequence>
<proteinExistence type="predicted"/>
<accession>A0A372L7R3</accession>
<dbReference type="AlphaFoldDB" id="A0A372L7R3"/>
<reference evidence="1 2" key="1">
    <citation type="submission" date="2018-08" db="EMBL/GenBank/DDBJ databases">
        <title>Bacillus chawlae sp. nov., Bacillus glennii sp. nov., and Bacillus saganii sp. nov. Isolated from the Vehicle Assembly Building at Kennedy Space Center where the Viking Spacecraft were Assembled.</title>
        <authorList>
            <person name="Seuylemezian A."/>
            <person name="Vaishampayan P."/>
        </authorList>
    </citation>
    <scope>NUCLEOTIDE SEQUENCE [LARGE SCALE GENOMIC DNA]</scope>
    <source>
        <strain evidence="1 2">V44-8</strain>
    </source>
</reference>
<gene>
    <name evidence="1" type="ORF">D0466_19020</name>
</gene>
<organism evidence="1 2">
    <name type="scientific">Peribacillus glennii</name>
    <dbReference type="NCBI Taxonomy" id="2303991"/>
    <lineage>
        <taxon>Bacteria</taxon>
        <taxon>Bacillati</taxon>
        <taxon>Bacillota</taxon>
        <taxon>Bacilli</taxon>
        <taxon>Bacillales</taxon>
        <taxon>Bacillaceae</taxon>
        <taxon>Peribacillus</taxon>
    </lineage>
</organism>
<dbReference type="Proteomes" id="UP000262939">
    <property type="component" value="Unassembled WGS sequence"/>
</dbReference>
<comment type="caution">
    <text evidence="1">The sequence shown here is derived from an EMBL/GenBank/DDBJ whole genome shotgun (WGS) entry which is preliminary data.</text>
</comment>